<evidence type="ECO:0000313" key="3">
    <source>
        <dbReference type="Proteomes" id="UP000050425"/>
    </source>
</evidence>
<dbReference type="Proteomes" id="UP000050425">
    <property type="component" value="Unassembled WGS sequence"/>
</dbReference>
<organism evidence="2 3">
    <name type="scientific">Pseudomonas syringae pv. antirrhini</name>
    <dbReference type="NCBI Taxonomy" id="251702"/>
    <lineage>
        <taxon>Bacteria</taxon>
        <taxon>Pseudomonadati</taxon>
        <taxon>Pseudomonadota</taxon>
        <taxon>Gammaproteobacteria</taxon>
        <taxon>Pseudomonadales</taxon>
        <taxon>Pseudomonadaceae</taxon>
        <taxon>Pseudomonas</taxon>
    </lineage>
</organism>
<gene>
    <name evidence="2" type="ORF">ALO88_01168</name>
</gene>
<dbReference type="EMBL" id="LJPT01000167">
    <property type="protein sequence ID" value="KPW44259.1"/>
    <property type="molecule type" value="Genomic_DNA"/>
</dbReference>
<evidence type="ECO:0000313" key="2">
    <source>
        <dbReference type="EMBL" id="KPW44259.1"/>
    </source>
</evidence>
<evidence type="ECO:0000256" key="1">
    <source>
        <dbReference type="SAM" id="MobiDB-lite"/>
    </source>
</evidence>
<accession>A0A0P9JRE7</accession>
<feature type="compositionally biased region" description="Low complexity" evidence="1">
    <location>
        <begin position="1"/>
        <end position="11"/>
    </location>
</feature>
<feature type="region of interest" description="Disordered" evidence="1">
    <location>
        <begin position="1"/>
        <end position="54"/>
    </location>
</feature>
<protein>
    <submittedName>
        <fullName evidence="2">Type III secretion protein HrpP</fullName>
    </submittedName>
</protein>
<dbReference type="AlphaFoldDB" id="A0A0P9JRE7"/>
<proteinExistence type="predicted"/>
<dbReference type="PATRIC" id="fig|251702.3.peg.1573"/>
<name>A0A0P9JRE7_9PSED</name>
<comment type="caution">
    <text evidence="2">The sequence shown here is derived from an EMBL/GenBank/DDBJ whole genome shotgun (WGS) entry which is preliminary data.</text>
</comment>
<dbReference type="CDD" id="cd17466">
    <property type="entry name" value="T3SS_Flik_C_like"/>
    <property type="match status" value="1"/>
</dbReference>
<sequence>MTMTAPIKTPAKAPPAPQRPAPVERPATTLSEKPFGEKRLASGGLGRGDVQTSRSVLSKSLQDTPMSADGMFFSQLLVPPVSAEPGQQGFGGGGIAFPVRAEQVPTQLIDELAQRLPDQPDGPLSFTLLMPSLGSVRVNANKTENRWSVQLGFARRDVLKRLSAHTGACRDSLSQALGQDVELDMHEDLSA</sequence>
<reference evidence="2 3" key="1">
    <citation type="submission" date="2015-09" db="EMBL/GenBank/DDBJ databases">
        <title>Genome announcement of multiple Pseudomonas syringae strains.</title>
        <authorList>
            <person name="Thakur S."/>
            <person name="Wang P.W."/>
            <person name="Gong Y."/>
            <person name="Weir B.S."/>
            <person name="Guttman D.S."/>
        </authorList>
    </citation>
    <scope>NUCLEOTIDE SEQUENCE [LARGE SCALE GENOMIC DNA]</scope>
    <source>
        <strain evidence="2 3">ICMP4303</strain>
    </source>
</reference>